<proteinExistence type="predicted"/>
<dbReference type="AlphaFoldDB" id="A0A0B8ZXK8"/>
<accession>A0A0B8ZXK8</accession>
<evidence type="ECO:0000313" key="2">
    <source>
        <dbReference type="Proteomes" id="UP000031488"/>
    </source>
</evidence>
<comment type="caution">
    <text evidence="1">The sequence shown here is derived from an EMBL/GenBank/DDBJ whole genome shotgun (WGS) entry which is preliminary data.</text>
</comment>
<sequence>MLQLFIDDDYPSYLELAPIDDDLSFTEFPEAETISF</sequence>
<gene>
    <name evidence="1" type="ORF">AE0388_3073</name>
</gene>
<dbReference type="Proteomes" id="UP000031488">
    <property type="component" value="Unassembled WGS sequence"/>
</dbReference>
<name>A0A0B8ZXK8_BRELN</name>
<reference evidence="1 2" key="1">
    <citation type="submission" date="2014-11" db="EMBL/GenBank/DDBJ databases">
        <title>Draft Genome Sequence of Brevibacterium linens AE038-8.</title>
        <authorList>
            <person name="Maizel D."/>
            <person name="Utturkar S.M."/>
            <person name="Brown S.D."/>
            <person name="Ferrero M."/>
            <person name="Rosen B.P."/>
        </authorList>
    </citation>
    <scope>NUCLEOTIDE SEQUENCE [LARGE SCALE GENOMIC DNA]</scope>
    <source>
        <strain evidence="1 2">AE038-8</strain>
    </source>
</reference>
<dbReference type="EMBL" id="JTJZ01000022">
    <property type="protein sequence ID" value="KHS51001.1"/>
    <property type="molecule type" value="Genomic_DNA"/>
</dbReference>
<evidence type="ECO:0000313" key="1">
    <source>
        <dbReference type="EMBL" id="KHS51001.1"/>
    </source>
</evidence>
<organism evidence="1 2">
    <name type="scientific">Brevibacterium linens</name>
    <dbReference type="NCBI Taxonomy" id="1703"/>
    <lineage>
        <taxon>Bacteria</taxon>
        <taxon>Bacillati</taxon>
        <taxon>Actinomycetota</taxon>
        <taxon>Actinomycetes</taxon>
        <taxon>Micrococcales</taxon>
        <taxon>Brevibacteriaceae</taxon>
        <taxon>Brevibacterium</taxon>
    </lineage>
</organism>
<keyword evidence="2" id="KW-1185">Reference proteome</keyword>
<protein>
    <submittedName>
        <fullName evidence="1">Uncharacterized protein</fullName>
    </submittedName>
</protein>